<dbReference type="PROSITE" id="PS50929">
    <property type="entry name" value="ABC_TM1F"/>
    <property type="match status" value="1"/>
</dbReference>
<proteinExistence type="predicted"/>
<keyword evidence="7 8" id="KW-0472">Membrane</keyword>
<reference evidence="11 12" key="1">
    <citation type="submission" date="2020-08" db="EMBL/GenBank/DDBJ databases">
        <title>Genomic Encyclopedia of Type Strains, Phase IV (KMG-IV): sequencing the most valuable type-strain genomes for metagenomic binning, comparative biology and taxonomic classification.</title>
        <authorList>
            <person name="Goeker M."/>
        </authorList>
    </citation>
    <scope>NUCLEOTIDE SEQUENCE [LARGE SCALE GENOMIC DNA]</scope>
    <source>
        <strain evidence="11 12">DSM 103377</strain>
    </source>
</reference>
<keyword evidence="4" id="KW-0547">Nucleotide-binding</keyword>
<dbReference type="PANTHER" id="PTHR43553">
    <property type="entry name" value="HEAVY METAL TRANSPORTER"/>
    <property type="match status" value="1"/>
</dbReference>
<gene>
    <name evidence="11" type="ORF">FHS89_002347</name>
</gene>
<dbReference type="InterPro" id="IPR050095">
    <property type="entry name" value="ECF_ABC_transporter_ATP-bd"/>
</dbReference>
<keyword evidence="6 8" id="KW-1133">Transmembrane helix</keyword>
<keyword evidence="3 8" id="KW-0812">Transmembrane</keyword>
<dbReference type="InterPro" id="IPR027417">
    <property type="entry name" value="P-loop_NTPase"/>
</dbReference>
<comment type="caution">
    <text evidence="11">The sequence shown here is derived from an EMBL/GenBank/DDBJ whole genome shotgun (WGS) entry which is preliminary data.</text>
</comment>
<evidence type="ECO:0000259" key="9">
    <source>
        <dbReference type="PROSITE" id="PS50893"/>
    </source>
</evidence>
<evidence type="ECO:0000256" key="5">
    <source>
        <dbReference type="ARBA" id="ARBA00022840"/>
    </source>
</evidence>
<dbReference type="Gene3D" id="3.40.50.300">
    <property type="entry name" value="P-loop containing nucleotide triphosphate hydrolases"/>
    <property type="match status" value="1"/>
</dbReference>
<keyword evidence="2" id="KW-0813">Transport</keyword>
<accession>A0A840WNW7</accession>
<evidence type="ECO:0000256" key="8">
    <source>
        <dbReference type="SAM" id="Phobius"/>
    </source>
</evidence>
<dbReference type="PANTHER" id="PTHR43553:SF11">
    <property type="entry name" value="ABC TRANSPORTER ATP-BINDING_PERMEASE PROTEIN YOJI"/>
    <property type="match status" value="1"/>
</dbReference>
<comment type="subcellular location">
    <subcellularLocation>
        <location evidence="1">Cell membrane</location>
        <topology evidence="1">Multi-pass membrane protein</topology>
    </subcellularLocation>
</comment>
<dbReference type="SUPFAM" id="SSF52540">
    <property type="entry name" value="P-loop containing nucleoside triphosphate hydrolases"/>
    <property type="match status" value="1"/>
</dbReference>
<dbReference type="Proteomes" id="UP000553766">
    <property type="component" value="Unassembled WGS sequence"/>
</dbReference>
<dbReference type="Gene3D" id="1.20.1560.10">
    <property type="entry name" value="ABC transporter type 1, transmembrane domain"/>
    <property type="match status" value="1"/>
</dbReference>
<dbReference type="PROSITE" id="PS00211">
    <property type="entry name" value="ABC_TRANSPORTER_1"/>
    <property type="match status" value="1"/>
</dbReference>
<sequence length="539" mass="60154">MEILRMILSDTRTDRRKFVLMLMVSAIGTTLIVALVNRAVHAAEDSGQFGLAMAFLTSVVVFTIAQRYVMMESAEEAERMIERLRIGIMNKVRMADLKAMQGIGRAPIYAALTREAQTISTTLPVIIIGAQQSVLLIFVSFYLAYLSLVAFALVGVFGVCAIWFHITRLRMLQESTGRLNAEQGKLFEEFRGVLSGFRELTLNERRGDSILRRIALISEEARVLANEIKATWAREYVLTQTLFYILLGLMVFIVPNFTESYHDVVVQATIGALFMIGPLGALAQSIPAVNDAARALQNMRHLEEGLTAAVADSVDEEAERLDRRAHQTLTLDALEYQFEDGNGQTSFALGPISAEFKAGEVTFITGGNGSGKSTLFRMMTGLVHPMGGHVALDGTPVRLSQYSDYRDQVGVVFADYYLFGELHGLEHLPPARINSVLRLMELSEKVRYENGAFTTTDLSAGQRKRLALAVAILQDTPILMLDEWAADQDPQFRRTFYEALLPDLRDQGKIVICITHDDRYFGVADRVYHMVDGKMSRER</sequence>
<feature type="transmembrane region" description="Helical" evidence="8">
    <location>
        <begin position="264"/>
        <end position="283"/>
    </location>
</feature>
<feature type="transmembrane region" description="Helical" evidence="8">
    <location>
        <begin position="49"/>
        <end position="70"/>
    </location>
</feature>
<keyword evidence="12" id="KW-1185">Reference proteome</keyword>
<dbReference type="RefSeq" id="WP_184011788.1">
    <property type="nucleotide sequence ID" value="NZ_JACIJS010000006.1"/>
</dbReference>
<evidence type="ECO:0000259" key="10">
    <source>
        <dbReference type="PROSITE" id="PS50929"/>
    </source>
</evidence>
<evidence type="ECO:0000256" key="2">
    <source>
        <dbReference type="ARBA" id="ARBA00022448"/>
    </source>
</evidence>
<dbReference type="InterPro" id="IPR011527">
    <property type="entry name" value="ABC1_TM_dom"/>
</dbReference>
<evidence type="ECO:0000256" key="4">
    <source>
        <dbReference type="ARBA" id="ARBA00022741"/>
    </source>
</evidence>
<dbReference type="SUPFAM" id="SSF90123">
    <property type="entry name" value="ABC transporter transmembrane region"/>
    <property type="match status" value="1"/>
</dbReference>
<dbReference type="InterPro" id="IPR003439">
    <property type="entry name" value="ABC_transporter-like_ATP-bd"/>
</dbReference>
<dbReference type="InterPro" id="IPR017871">
    <property type="entry name" value="ABC_transporter-like_CS"/>
</dbReference>
<dbReference type="PROSITE" id="PS50893">
    <property type="entry name" value="ABC_TRANSPORTER_2"/>
    <property type="match status" value="1"/>
</dbReference>
<dbReference type="GO" id="GO:1904680">
    <property type="term" value="F:peptide transmembrane transporter activity"/>
    <property type="evidence" value="ECO:0007669"/>
    <property type="project" value="InterPro"/>
</dbReference>
<evidence type="ECO:0000256" key="6">
    <source>
        <dbReference type="ARBA" id="ARBA00022989"/>
    </source>
</evidence>
<dbReference type="GO" id="GO:0015833">
    <property type="term" value="P:peptide transport"/>
    <property type="evidence" value="ECO:0007669"/>
    <property type="project" value="InterPro"/>
</dbReference>
<dbReference type="GO" id="GO:0043190">
    <property type="term" value="C:ATP-binding cassette (ABC) transporter complex"/>
    <property type="evidence" value="ECO:0007669"/>
    <property type="project" value="TreeGrafter"/>
</dbReference>
<dbReference type="InterPro" id="IPR015856">
    <property type="entry name" value="ABC_transpr_CbiO/EcfA_su"/>
</dbReference>
<evidence type="ECO:0000256" key="1">
    <source>
        <dbReference type="ARBA" id="ARBA00004651"/>
    </source>
</evidence>
<name>A0A840WNW7_9RHOB</name>
<dbReference type="InterPro" id="IPR005898">
    <property type="entry name" value="Cyc_pep_transpt_SyrD/YojI"/>
</dbReference>
<evidence type="ECO:0000313" key="12">
    <source>
        <dbReference type="Proteomes" id="UP000553766"/>
    </source>
</evidence>
<evidence type="ECO:0000256" key="7">
    <source>
        <dbReference type="ARBA" id="ARBA00023136"/>
    </source>
</evidence>
<feature type="domain" description="ABC transporter" evidence="9">
    <location>
        <begin position="329"/>
        <end position="539"/>
    </location>
</feature>
<dbReference type="CDD" id="cd03225">
    <property type="entry name" value="ABC_cobalt_CbiO_domain1"/>
    <property type="match status" value="1"/>
</dbReference>
<evidence type="ECO:0000256" key="3">
    <source>
        <dbReference type="ARBA" id="ARBA00022692"/>
    </source>
</evidence>
<dbReference type="GO" id="GO:0016887">
    <property type="term" value="F:ATP hydrolysis activity"/>
    <property type="evidence" value="ECO:0007669"/>
    <property type="project" value="InterPro"/>
</dbReference>
<evidence type="ECO:0000313" key="11">
    <source>
        <dbReference type="EMBL" id="MBB5516321.1"/>
    </source>
</evidence>
<protein>
    <submittedName>
        <fullName evidence="11">Putative ATP-binding cassette transporter</fullName>
    </submittedName>
</protein>
<dbReference type="GO" id="GO:0005524">
    <property type="term" value="F:ATP binding"/>
    <property type="evidence" value="ECO:0007669"/>
    <property type="project" value="UniProtKB-KW"/>
</dbReference>
<keyword evidence="5 11" id="KW-0067">ATP-binding</keyword>
<organism evidence="11 12">
    <name type="scientific">Rubricella aquisinus</name>
    <dbReference type="NCBI Taxonomy" id="2028108"/>
    <lineage>
        <taxon>Bacteria</taxon>
        <taxon>Pseudomonadati</taxon>
        <taxon>Pseudomonadota</taxon>
        <taxon>Alphaproteobacteria</taxon>
        <taxon>Rhodobacterales</taxon>
        <taxon>Paracoccaceae</taxon>
        <taxon>Rubricella</taxon>
    </lineage>
</organism>
<feature type="transmembrane region" description="Helical" evidence="8">
    <location>
        <begin position="148"/>
        <end position="166"/>
    </location>
</feature>
<dbReference type="SMART" id="SM00382">
    <property type="entry name" value="AAA"/>
    <property type="match status" value="1"/>
</dbReference>
<dbReference type="EMBL" id="JACIJS010000006">
    <property type="protein sequence ID" value="MBB5516321.1"/>
    <property type="molecule type" value="Genomic_DNA"/>
</dbReference>
<dbReference type="InterPro" id="IPR036640">
    <property type="entry name" value="ABC1_TM_sf"/>
</dbReference>
<feature type="transmembrane region" description="Helical" evidence="8">
    <location>
        <begin position="236"/>
        <end position="258"/>
    </location>
</feature>
<feature type="transmembrane region" description="Helical" evidence="8">
    <location>
        <begin position="18"/>
        <end position="37"/>
    </location>
</feature>
<dbReference type="Pfam" id="PF00005">
    <property type="entry name" value="ABC_tran"/>
    <property type="match status" value="1"/>
</dbReference>
<dbReference type="NCBIfam" id="TIGR01194">
    <property type="entry name" value="cyc_pep_trnsptr"/>
    <property type="match status" value="1"/>
</dbReference>
<feature type="transmembrane region" description="Helical" evidence="8">
    <location>
        <begin position="123"/>
        <end position="142"/>
    </location>
</feature>
<feature type="domain" description="ABC transmembrane type-1" evidence="10">
    <location>
        <begin position="19"/>
        <end position="291"/>
    </location>
</feature>
<dbReference type="InterPro" id="IPR003593">
    <property type="entry name" value="AAA+_ATPase"/>
</dbReference>
<dbReference type="GO" id="GO:0140359">
    <property type="term" value="F:ABC-type transporter activity"/>
    <property type="evidence" value="ECO:0007669"/>
    <property type="project" value="InterPro"/>
</dbReference>
<dbReference type="AlphaFoldDB" id="A0A840WNW7"/>